<name>A0ABM4TZ36_DROSZ</name>
<protein>
    <submittedName>
        <fullName evidence="3">Uncharacterized protein isoform X9</fullName>
    </submittedName>
</protein>
<keyword evidence="2" id="KW-1185">Reference proteome</keyword>
<organism evidence="2 3">
    <name type="scientific">Drosophila suzukii</name>
    <name type="common">Spotted-wing drosophila fruit fly</name>
    <dbReference type="NCBI Taxonomy" id="28584"/>
    <lineage>
        <taxon>Eukaryota</taxon>
        <taxon>Metazoa</taxon>
        <taxon>Ecdysozoa</taxon>
        <taxon>Arthropoda</taxon>
        <taxon>Hexapoda</taxon>
        <taxon>Insecta</taxon>
        <taxon>Pterygota</taxon>
        <taxon>Neoptera</taxon>
        <taxon>Endopterygota</taxon>
        <taxon>Diptera</taxon>
        <taxon>Brachycera</taxon>
        <taxon>Muscomorpha</taxon>
        <taxon>Ephydroidea</taxon>
        <taxon>Drosophilidae</taxon>
        <taxon>Drosophila</taxon>
        <taxon>Sophophora</taxon>
    </lineage>
</organism>
<dbReference type="GeneID" id="139354879"/>
<accession>A0ABM4TZ36</accession>
<evidence type="ECO:0000256" key="1">
    <source>
        <dbReference type="SAM" id="MobiDB-lite"/>
    </source>
</evidence>
<feature type="region of interest" description="Disordered" evidence="1">
    <location>
        <begin position="65"/>
        <end position="101"/>
    </location>
</feature>
<gene>
    <name evidence="3" type="primary">LOC139354879</name>
</gene>
<sequence length="101" mass="11041">MEGAAGGENLPLGPPKGRSSMLPQFQRHEEYNLEAAERREQRLMELLRQSNEMQRGMSADIKETRTEGTAFAAPSCSESHGQFLEISRHSASGTGNAGHAQ</sequence>
<reference evidence="3" key="1">
    <citation type="submission" date="2025-08" db="UniProtKB">
        <authorList>
            <consortium name="RefSeq"/>
        </authorList>
    </citation>
    <scope>IDENTIFICATION</scope>
</reference>
<evidence type="ECO:0000313" key="2">
    <source>
        <dbReference type="Proteomes" id="UP001652628"/>
    </source>
</evidence>
<dbReference type="RefSeq" id="XP_070855231.1">
    <property type="nucleotide sequence ID" value="XM_070999130.1"/>
</dbReference>
<feature type="region of interest" description="Disordered" evidence="1">
    <location>
        <begin position="1"/>
        <end position="21"/>
    </location>
</feature>
<evidence type="ECO:0000313" key="3">
    <source>
        <dbReference type="RefSeq" id="XP_070855231.1"/>
    </source>
</evidence>
<proteinExistence type="predicted"/>
<dbReference type="Proteomes" id="UP001652628">
    <property type="component" value="Unplaced"/>
</dbReference>